<name>A0A1H4BRP3_9FLAO</name>
<proteinExistence type="predicted"/>
<dbReference type="Proteomes" id="UP000198820">
    <property type="component" value="Unassembled WGS sequence"/>
</dbReference>
<sequence length="51" mass="6209">MKHINSEHHPQLNNNSTLLNKINYKNLNSIKNEKIHLSINRFKYRHFIHCL</sequence>
<gene>
    <name evidence="1" type="ORF">SAMN05421540_106140</name>
</gene>
<evidence type="ECO:0000313" key="2">
    <source>
        <dbReference type="Proteomes" id="UP000198820"/>
    </source>
</evidence>
<evidence type="ECO:0000313" key="1">
    <source>
        <dbReference type="EMBL" id="SEA50815.1"/>
    </source>
</evidence>
<protein>
    <submittedName>
        <fullName evidence="1">Uncharacterized protein</fullName>
    </submittedName>
</protein>
<accession>A0A1H4BRP3</accession>
<reference evidence="1 2" key="1">
    <citation type="submission" date="2016-10" db="EMBL/GenBank/DDBJ databases">
        <authorList>
            <person name="de Groot N.N."/>
        </authorList>
    </citation>
    <scope>NUCLEOTIDE SEQUENCE [LARGE SCALE GENOMIC DNA]</scope>
    <source>
        <strain evidence="1 2">DSM 23581</strain>
    </source>
</reference>
<dbReference type="EMBL" id="FNQF01000006">
    <property type="protein sequence ID" value="SEA50815.1"/>
    <property type="molecule type" value="Genomic_DNA"/>
</dbReference>
<keyword evidence="2" id="KW-1185">Reference proteome</keyword>
<organism evidence="1 2">
    <name type="scientific">Psychroflexus halocasei</name>
    <dbReference type="NCBI Taxonomy" id="908615"/>
    <lineage>
        <taxon>Bacteria</taxon>
        <taxon>Pseudomonadati</taxon>
        <taxon>Bacteroidota</taxon>
        <taxon>Flavobacteriia</taxon>
        <taxon>Flavobacteriales</taxon>
        <taxon>Flavobacteriaceae</taxon>
        <taxon>Psychroflexus</taxon>
    </lineage>
</organism>
<dbReference type="AlphaFoldDB" id="A0A1H4BRP3"/>